<evidence type="ECO:0000313" key="12">
    <source>
        <dbReference type="Proteomes" id="UP000292362"/>
    </source>
</evidence>
<feature type="binding site" evidence="8">
    <location>
        <begin position="315"/>
        <end position="317"/>
    </location>
    <ligand>
        <name>ATP</name>
        <dbReference type="ChEBI" id="CHEBI:30616"/>
    </ligand>
</feature>
<feature type="site" description="Important for serine binding" evidence="7">
    <location>
        <position position="439"/>
    </location>
</feature>
<keyword evidence="5" id="KW-0030">Aminoacyl-tRNA synthetase</keyword>
<evidence type="ECO:0000256" key="2">
    <source>
        <dbReference type="ARBA" id="ARBA00022598"/>
    </source>
</evidence>
<evidence type="ECO:0000256" key="1">
    <source>
        <dbReference type="ARBA" id="ARBA00012840"/>
    </source>
</evidence>
<dbReference type="InterPro" id="IPR042103">
    <property type="entry name" value="SerRS_1_N_sf"/>
</dbReference>
<accession>A0A4Q9KTD8</accession>
<dbReference type="Gene3D" id="1.10.287.40">
    <property type="entry name" value="Serine-tRNA synthetase, tRNA binding domain"/>
    <property type="match status" value="1"/>
</dbReference>
<feature type="binding site" evidence="8">
    <location>
        <begin position="402"/>
        <end position="405"/>
    </location>
    <ligand>
        <name>ATP</name>
        <dbReference type="ChEBI" id="CHEBI:30616"/>
    </ligand>
</feature>
<keyword evidence="9" id="KW-0175">Coiled coil</keyword>
<dbReference type="EC" id="6.1.1.11" evidence="1"/>
<dbReference type="InterPro" id="IPR002314">
    <property type="entry name" value="aa-tRNA-synt_IIb"/>
</dbReference>
<feature type="binding site" evidence="7">
    <location>
        <position position="315"/>
    </location>
    <ligand>
        <name>L-serine</name>
        <dbReference type="ChEBI" id="CHEBI:33384"/>
    </ligand>
</feature>
<feature type="coiled-coil region" evidence="9">
    <location>
        <begin position="33"/>
        <end position="155"/>
    </location>
</feature>
<evidence type="ECO:0000256" key="9">
    <source>
        <dbReference type="SAM" id="Coils"/>
    </source>
</evidence>
<organism evidence="11 12">
    <name type="scientific">Hamiltosporidium tvaerminnensis</name>
    <dbReference type="NCBI Taxonomy" id="1176355"/>
    <lineage>
        <taxon>Eukaryota</taxon>
        <taxon>Fungi</taxon>
        <taxon>Fungi incertae sedis</taxon>
        <taxon>Microsporidia</taxon>
        <taxon>Dubosqiidae</taxon>
        <taxon>Hamiltosporidium</taxon>
    </lineage>
</organism>
<keyword evidence="3" id="KW-0547">Nucleotide-binding</keyword>
<dbReference type="GO" id="GO:0004828">
    <property type="term" value="F:serine-tRNA ligase activity"/>
    <property type="evidence" value="ECO:0007669"/>
    <property type="project" value="UniProtKB-EC"/>
</dbReference>
<dbReference type="EMBL" id="PITJ01002256">
    <property type="protein sequence ID" value="TBT97460.1"/>
    <property type="molecule type" value="Genomic_DNA"/>
</dbReference>
<keyword evidence="2 11" id="KW-0436">Ligase</keyword>
<evidence type="ECO:0000259" key="10">
    <source>
        <dbReference type="PROSITE" id="PS50862"/>
    </source>
</evidence>
<feature type="binding site" evidence="7">
    <location>
        <position position="338"/>
    </location>
    <ligand>
        <name>L-serine</name>
        <dbReference type="ChEBI" id="CHEBI:33384"/>
    </ligand>
</feature>
<feature type="domain" description="Aminoacyl-transfer RNA synthetases class-II family profile" evidence="10">
    <location>
        <begin position="232"/>
        <end position="463"/>
    </location>
</feature>
<name>A0A4Q9KTD8_9MICR</name>
<dbReference type="InterPro" id="IPR033729">
    <property type="entry name" value="SerRS_core"/>
</dbReference>
<dbReference type="AlphaFoldDB" id="A0A4Q9KTD8"/>
<comment type="caution">
    <text evidence="11">The sequence shown here is derived from an EMBL/GenBank/DDBJ whole genome shotgun (WGS) entry which is preliminary data.</text>
</comment>
<dbReference type="InterPro" id="IPR002317">
    <property type="entry name" value="Ser-tRNA-ligase_type_1"/>
</dbReference>
<dbReference type="Gene3D" id="3.30.930.10">
    <property type="entry name" value="Bira Bifunctional Protein, Domain 2"/>
    <property type="match status" value="1"/>
</dbReference>
<evidence type="ECO:0000313" key="11">
    <source>
        <dbReference type="EMBL" id="TBT97460.1"/>
    </source>
</evidence>
<dbReference type="UniPathway" id="UPA00906">
    <property type="reaction ID" value="UER00895"/>
</dbReference>
<reference evidence="11 12" key="1">
    <citation type="submission" date="2017-12" db="EMBL/GenBank/DDBJ databases">
        <authorList>
            <person name="Pombert J.-F."/>
            <person name="Haag K.L."/>
            <person name="Ebert D."/>
        </authorList>
    </citation>
    <scope>NUCLEOTIDE SEQUENCE [LARGE SCALE GENOMIC DNA]</scope>
    <source>
        <strain evidence="11">FI-OER-3-3</strain>
    </source>
</reference>
<dbReference type="InterPro" id="IPR006195">
    <property type="entry name" value="aa-tRNA-synth_II"/>
</dbReference>
<dbReference type="PANTHER" id="PTHR11778">
    <property type="entry name" value="SERYL-TRNA SYNTHETASE"/>
    <property type="match status" value="1"/>
</dbReference>
<dbReference type="GO" id="GO:0006434">
    <property type="term" value="P:seryl-tRNA aminoacylation"/>
    <property type="evidence" value="ECO:0007669"/>
    <property type="project" value="InterPro"/>
</dbReference>
<dbReference type="Pfam" id="PF02403">
    <property type="entry name" value="Seryl_tRNA_N"/>
    <property type="match status" value="1"/>
</dbReference>
<dbReference type="PIRSF" id="PIRSF001529">
    <property type="entry name" value="Ser-tRNA-synth_IIa"/>
    <property type="match status" value="1"/>
</dbReference>
<evidence type="ECO:0000256" key="3">
    <source>
        <dbReference type="ARBA" id="ARBA00022741"/>
    </source>
</evidence>
<dbReference type="CDD" id="cd00770">
    <property type="entry name" value="SerRS_core"/>
    <property type="match status" value="1"/>
</dbReference>
<dbReference type="PRINTS" id="PR00981">
    <property type="entry name" value="TRNASYNTHSER"/>
</dbReference>
<dbReference type="NCBIfam" id="TIGR00414">
    <property type="entry name" value="serS"/>
    <property type="match status" value="1"/>
</dbReference>
<evidence type="ECO:0000256" key="6">
    <source>
        <dbReference type="ARBA" id="ARBA00031113"/>
    </source>
</evidence>
<feature type="binding site" evidence="7">
    <location>
        <position position="437"/>
    </location>
    <ligand>
        <name>L-serine</name>
        <dbReference type="ChEBI" id="CHEBI:33384"/>
    </ligand>
</feature>
<dbReference type="GO" id="GO:0005524">
    <property type="term" value="F:ATP binding"/>
    <property type="evidence" value="ECO:0007669"/>
    <property type="project" value="UniProtKB-KW"/>
</dbReference>
<evidence type="ECO:0000256" key="5">
    <source>
        <dbReference type="ARBA" id="ARBA00023146"/>
    </source>
</evidence>
<dbReference type="Pfam" id="PF00587">
    <property type="entry name" value="tRNA-synt_2b"/>
    <property type="match status" value="1"/>
</dbReference>
<feature type="binding site" evidence="7">
    <location>
        <position position="284"/>
    </location>
    <ligand>
        <name>L-serine</name>
        <dbReference type="ChEBI" id="CHEBI:33384"/>
    </ligand>
</feature>
<feature type="binding site" evidence="8">
    <location>
        <begin position="331"/>
        <end position="334"/>
    </location>
    <ligand>
        <name>ATP</name>
        <dbReference type="ChEBI" id="CHEBI:30616"/>
    </ligand>
</feature>
<protein>
    <recommendedName>
        <fullName evidence="1">serine--tRNA ligase</fullName>
        <ecNumber evidence="1">6.1.1.11</ecNumber>
    </recommendedName>
    <alternativeName>
        <fullName evidence="6">Seryl-tRNA synthetase</fullName>
    </alternativeName>
</protein>
<evidence type="ECO:0000256" key="8">
    <source>
        <dbReference type="PIRSR" id="PIRSR001529-2"/>
    </source>
</evidence>
<dbReference type="InterPro" id="IPR045864">
    <property type="entry name" value="aa-tRNA-synth_II/BPL/LPL"/>
</dbReference>
<evidence type="ECO:0000256" key="7">
    <source>
        <dbReference type="PIRSR" id="PIRSR001529-1"/>
    </source>
</evidence>
<gene>
    <name evidence="11" type="ORF">CWI37_2256p0010</name>
</gene>
<dbReference type="SUPFAM" id="SSF55681">
    <property type="entry name" value="Class II aaRS and biotin synthetases"/>
    <property type="match status" value="1"/>
</dbReference>
<dbReference type="PROSITE" id="PS50862">
    <property type="entry name" value="AA_TRNA_LIGASE_II"/>
    <property type="match status" value="1"/>
</dbReference>
<dbReference type="VEuPathDB" id="MicrosporidiaDB:CWI37_2256p0010"/>
<proteinExistence type="predicted"/>
<evidence type="ECO:0000256" key="4">
    <source>
        <dbReference type="ARBA" id="ARBA00022840"/>
    </source>
</evidence>
<sequence>MIDINLIRNDETFEKVIESENKRFKDSNKVIEIRNLDKERIKQRYNLDQINKEININNTKIADLKKKSKNTEINKKMSNIKIVDGDKDNTKLNNEKEIIIEDINGMNEERKMNEAKMGQEDNILLENLKNEQEKLKEEKNKIITLVTEIEQQINNLLKSIGNILHEDVIVSKSEEDNPIIFTFQSDRKVKASLSYPEICSKIIGADTIRGSRISGHRGYFLMGELAYLSLSLINYAVDFLKEKNFLLIQPPVFLNKDVMAKTVQLSDFDEQLYKLEEDLYLIATSEQPLTAFHYNERLDPSTLPLYYCGQSLCFRKEAGAHGKDNQGIFRVHQFEKIEQFVISEPSQSMKIFHEMVENSVQFYKSLDISHRVVGIVSGEMNDAASIKYDLEASFPGSDRYRELVSVSNCTDFQSRELEVRFGVGKENAKKVYVHMLNGTLCAIQRTLCCILENYQSEDGVIVPEVLRKYFKKDFIPYLK</sequence>
<dbReference type="InterPro" id="IPR015866">
    <property type="entry name" value="Ser-tRNA-synth_1_N"/>
</dbReference>
<dbReference type="Proteomes" id="UP000292362">
    <property type="component" value="Unassembled WGS sequence"/>
</dbReference>
<keyword evidence="4 8" id="KW-0067">ATP-binding</keyword>